<dbReference type="EMBL" id="JABBWD010000037">
    <property type="protein sequence ID" value="KAG1774991.1"/>
    <property type="molecule type" value="Genomic_DNA"/>
</dbReference>
<dbReference type="Pfam" id="PF17667">
    <property type="entry name" value="Pkinase_fungal"/>
    <property type="match status" value="1"/>
</dbReference>
<evidence type="ECO:0000313" key="2">
    <source>
        <dbReference type="EMBL" id="KAG1774991.1"/>
    </source>
</evidence>
<dbReference type="PROSITE" id="PS00109">
    <property type="entry name" value="PROTEIN_KINASE_TYR"/>
    <property type="match status" value="1"/>
</dbReference>
<proteinExistence type="predicted"/>
<comment type="caution">
    <text evidence="2">The sequence shown here is derived from an EMBL/GenBank/DDBJ whole genome shotgun (WGS) entry which is preliminary data.</text>
</comment>
<dbReference type="InterPro" id="IPR008266">
    <property type="entry name" value="Tyr_kinase_AS"/>
</dbReference>
<dbReference type="AlphaFoldDB" id="A0A9P7D1F3"/>
<dbReference type="SUPFAM" id="SSF56112">
    <property type="entry name" value="Protein kinase-like (PK-like)"/>
    <property type="match status" value="1"/>
</dbReference>
<evidence type="ECO:0000259" key="1">
    <source>
        <dbReference type="Pfam" id="PF17667"/>
    </source>
</evidence>
<gene>
    <name evidence="2" type="ORF">EV702DRAFT_1199840</name>
</gene>
<dbReference type="PANTHER" id="PTHR38248:SF2">
    <property type="entry name" value="FUNK1 11"/>
    <property type="match status" value="1"/>
</dbReference>
<dbReference type="Proteomes" id="UP000714275">
    <property type="component" value="Unassembled WGS sequence"/>
</dbReference>
<keyword evidence="3" id="KW-1185">Reference proteome</keyword>
<dbReference type="InterPro" id="IPR040976">
    <property type="entry name" value="Pkinase_fungal"/>
</dbReference>
<dbReference type="GO" id="GO:0004672">
    <property type="term" value="F:protein kinase activity"/>
    <property type="evidence" value="ECO:0007669"/>
    <property type="project" value="InterPro"/>
</dbReference>
<accession>A0A9P7D1F3</accession>
<dbReference type="OrthoDB" id="2739948at2759"/>
<organism evidence="2 3">
    <name type="scientific">Suillus placidus</name>
    <dbReference type="NCBI Taxonomy" id="48579"/>
    <lineage>
        <taxon>Eukaryota</taxon>
        <taxon>Fungi</taxon>
        <taxon>Dikarya</taxon>
        <taxon>Basidiomycota</taxon>
        <taxon>Agaricomycotina</taxon>
        <taxon>Agaricomycetes</taxon>
        <taxon>Agaricomycetidae</taxon>
        <taxon>Boletales</taxon>
        <taxon>Suillineae</taxon>
        <taxon>Suillaceae</taxon>
        <taxon>Suillus</taxon>
    </lineage>
</organism>
<dbReference type="PANTHER" id="PTHR38248">
    <property type="entry name" value="FUNK1 6"/>
    <property type="match status" value="1"/>
</dbReference>
<name>A0A9P7D1F3_9AGAM</name>
<dbReference type="InterPro" id="IPR011009">
    <property type="entry name" value="Kinase-like_dom_sf"/>
</dbReference>
<protein>
    <recommendedName>
        <fullName evidence="1">Fungal-type protein kinase domain-containing protein</fullName>
    </recommendedName>
</protein>
<feature type="domain" description="Fungal-type protein kinase" evidence="1">
    <location>
        <begin position="144"/>
        <end position="456"/>
    </location>
</feature>
<evidence type="ECO:0000313" key="3">
    <source>
        <dbReference type="Proteomes" id="UP000714275"/>
    </source>
</evidence>
<sequence>MGKEIQDYIIGSMLVKNFIDKFLPNPGDNDILDFTSRFASASGSDVFNLRSIQKEQDAYQPFINSMQEFTPQLLFVNTSKNADTKNCTSFTFNVMPDVCIYADGTSDGCDISKVEVHIKFKWNDASDTFTRHPGVDKPIVSQTDKGFDTLGQITTYAAAQLSVQYCTHIFSVLIIHNRACLIRWDREGAIITNAFDYQHKPHLADFFYHFARASPALRGVDTSVTPASDEEATLTRTALKLDPTTHMFKVAVPRDPAVEDSGWLTLIIPQPVAKGYPLVGRWTCTCPLLDILNKKVVMFKDSWRVSIKDVLPEGKTYRLLKSHKVCNVTTCIAFHDVIHAVPQQNTQTIKFRNTEWACPNQAVTPHTLHRLVLDIVGEKLTDFESSRQLVQSVRGALVAHHDAFANAKILHRDLSVGNIVIYRGKEFLIDWDLAKLLIIQGPRQTTHTGTWQFIYVRSPCQKHPRRPWCQGRPRVQPLCHFVDGLDVQGELHEFR</sequence>
<reference evidence="2" key="1">
    <citation type="journal article" date="2020" name="New Phytol.">
        <title>Comparative genomics reveals dynamic genome evolution in host specialist ectomycorrhizal fungi.</title>
        <authorList>
            <person name="Lofgren L.A."/>
            <person name="Nguyen N.H."/>
            <person name="Vilgalys R."/>
            <person name="Ruytinx J."/>
            <person name="Liao H.L."/>
            <person name="Branco S."/>
            <person name="Kuo A."/>
            <person name="LaButti K."/>
            <person name="Lipzen A."/>
            <person name="Andreopoulos W."/>
            <person name="Pangilinan J."/>
            <person name="Riley R."/>
            <person name="Hundley H."/>
            <person name="Na H."/>
            <person name="Barry K."/>
            <person name="Grigoriev I.V."/>
            <person name="Stajich J.E."/>
            <person name="Kennedy P.G."/>
        </authorList>
    </citation>
    <scope>NUCLEOTIDE SEQUENCE</scope>
    <source>
        <strain evidence="2">DOB743</strain>
    </source>
</reference>